<dbReference type="GO" id="GO:0020037">
    <property type="term" value="F:heme binding"/>
    <property type="evidence" value="ECO:0007669"/>
    <property type="project" value="InterPro"/>
</dbReference>
<dbReference type="InterPro" id="IPR008979">
    <property type="entry name" value="Galactose-bd-like_sf"/>
</dbReference>
<keyword evidence="1 4" id="KW-0349">Heme</keyword>
<dbReference type="Pfam" id="PF00034">
    <property type="entry name" value="Cytochrom_C"/>
    <property type="match status" value="1"/>
</dbReference>
<dbReference type="GO" id="GO:0009055">
    <property type="term" value="F:electron transfer activity"/>
    <property type="evidence" value="ECO:0007669"/>
    <property type="project" value="InterPro"/>
</dbReference>
<protein>
    <submittedName>
        <fullName evidence="6">Heme-binding protein</fullName>
    </submittedName>
</protein>
<evidence type="ECO:0000256" key="4">
    <source>
        <dbReference type="PROSITE-ProRule" id="PRU00433"/>
    </source>
</evidence>
<dbReference type="EMBL" id="CP001848">
    <property type="protein sequence ID" value="ADB18335.1"/>
    <property type="molecule type" value="Genomic_DNA"/>
</dbReference>
<evidence type="ECO:0000256" key="3">
    <source>
        <dbReference type="ARBA" id="ARBA00023004"/>
    </source>
</evidence>
<dbReference type="PANTHER" id="PTHR33546:SF1">
    <property type="entry name" value="LARGE, MULTIFUNCTIONAL SECRETED PROTEIN"/>
    <property type="match status" value="1"/>
</dbReference>
<dbReference type="eggNOG" id="COG2010">
    <property type="taxonomic scope" value="Bacteria"/>
</dbReference>
<evidence type="ECO:0000256" key="2">
    <source>
        <dbReference type="ARBA" id="ARBA00022723"/>
    </source>
</evidence>
<feature type="domain" description="Cytochrome c" evidence="5">
    <location>
        <begin position="1128"/>
        <end position="1263"/>
    </location>
</feature>
<dbReference type="SUPFAM" id="SSF48371">
    <property type="entry name" value="ARM repeat"/>
    <property type="match status" value="1"/>
</dbReference>
<dbReference type="InterPro" id="IPR011041">
    <property type="entry name" value="Quinoprot_gluc/sorb_DH_b-prop"/>
</dbReference>
<dbReference type="Gene3D" id="2.120.10.30">
    <property type="entry name" value="TolB, C-terminal domain"/>
    <property type="match status" value="1"/>
</dbReference>
<evidence type="ECO:0000256" key="1">
    <source>
        <dbReference type="ARBA" id="ARBA00022617"/>
    </source>
</evidence>
<accession>D2QZX0</accession>
<proteinExistence type="predicted"/>
<dbReference type="GO" id="GO:0046872">
    <property type="term" value="F:metal ion binding"/>
    <property type="evidence" value="ECO:0007669"/>
    <property type="project" value="UniProtKB-KW"/>
</dbReference>
<dbReference type="HOGENOM" id="CLU_277549_0_0_0"/>
<dbReference type="Gene3D" id="1.25.10.10">
    <property type="entry name" value="Leucine-rich Repeat Variant"/>
    <property type="match status" value="1"/>
</dbReference>
<dbReference type="eggNOG" id="COG2133">
    <property type="taxonomic scope" value="Bacteria"/>
</dbReference>
<dbReference type="Gene3D" id="1.10.760.10">
    <property type="entry name" value="Cytochrome c-like domain"/>
    <property type="match status" value="1"/>
</dbReference>
<name>D2QZX0_PIRSD</name>
<keyword evidence="7" id="KW-1185">Reference proteome</keyword>
<dbReference type="InterPro" id="IPR011989">
    <property type="entry name" value="ARM-like"/>
</dbReference>
<dbReference type="KEGG" id="psl:Psta_3677"/>
<dbReference type="AlphaFoldDB" id="D2QZX0"/>
<sequence precursor="true">MNGLSPVQKKRSFTFCDLLAATRTRVMVLALLLLVGKASAQDAQWIWSPAHEPGSVPADAVCHFRKTITLESPEQGSVSIAGDDNYELYINGRRVGGGSSTEKLQDFDVTRFLGRGNNVVAVRATNKSGGTAAVVVRVTIKEKEGDWQAFSSDDTWRTSERPLPLWNTTIYNDRSWAPARKLGPLGETAPWDRREDVPVAAVEKSNRFDISDEFEVQQVLDGGATGSLIAMTFNEFGHILASKEGSGLLLIHDSDGDKTPDEIRTCCDDVKNIQGILALNGGVYVTGDGPDGIGLYKLSDKDRDGKFEDVDTLVKFKTEVAEHGPHSIALGPDGFLYVMLGNHTSIEGEFDEESPHKNYYEGDLLTPKYEDPGGHAVGIKAPGGSIIRTDTQGTAVQIVAGGLRNPYDFCFNREGEMFVHDADMESDDGMTWYRPTRLMHVTPGSEFGWRSGWSKWPEYYFDSLPAAIETGRGSPAGIVAYNHFMFPVRYHNCLFSADWSQGRILAITMKKTGAGYTATSEVFLEGNPLNVTDLDVGPDGWLYFCTGGRGTGGGIYRVTWKGSVPKEVVNIGTGMTAVIRQPQLQSAYARQNIAAIKKQLGTAWDTSLAGVAKSPANPPNYRLQALDLMQLYGPAPEETLLVNLSKDPSAVVRSKTVELMGLHPTAAVSERMVELLDDTDRNVRRKACEALTRCKLEPPLEKVLKILKSDDRHEAWAARRLLESMPVDTWRDTVLASDDHRVLVQGGLALLIVDPRKQNAIDVMQKAHKELEAFVSDRDFLDILRLLEVAIHRGGVSADEVPGLRRQLAEEFPAGDPVMNRELIRLLVYLEESTIIDRYLAYLSSDVADVEKLHVAMHLRFLKSGWTPSRRMTLLEYYEDANQRKGGGSYARYIINATRDFTKDLTEEESVAVLAKGAKMPNAALGALYKLPAQLDDTMIDTLESLDKQLEGKTTDSVQRLRVGIVAVMARSADERSMAYLRKVWEADPERRQPVALGLAQQPEGENWSFLVRSLGILEPAAGREICNKLMDVDQAPEEAEPYRQVILLGLKMKEKGSQPAISLLEYWVGEELAAGKEPADQLIAWQEWFKTTYPEQPAAELPKASENSKYTFEELTTYLGGEEFAKASTARGKEIYVRAQCAKCHRYGDEGESIGPDLTKVTNRFTKKELLESIFYPSHVISSQYQSKTILTTDGRTIQGLVAPGAAGETVVLQSTGEKITLAGDEIEAIKPSTVSAMPEGLLNTLELEEIADLMLFLQSGSREQIAREQDNEAPR</sequence>
<dbReference type="PANTHER" id="PTHR33546">
    <property type="entry name" value="LARGE, MULTIFUNCTIONAL SECRETED PROTEIN-RELATED"/>
    <property type="match status" value="1"/>
</dbReference>
<dbReference type="eggNOG" id="COG1413">
    <property type="taxonomic scope" value="Bacteria"/>
</dbReference>
<dbReference type="InterPro" id="IPR036909">
    <property type="entry name" value="Cyt_c-like_dom_sf"/>
</dbReference>
<dbReference type="NCBIfam" id="TIGR02603">
    <property type="entry name" value="CxxCH_TIGR02603"/>
    <property type="match status" value="1"/>
</dbReference>
<dbReference type="Gene3D" id="2.60.120.260">
    <property type="entry name" value="Galactose-binding domain-like"/>
    <property type="match status" value="1"/>
</dbReference>
<dbReference type="InterPro" id="IPR011042">
    <property type="entry name" value="6-blade_b-propeller_TolB-like"/>
</dbReference>
<evidence type="ECO:0000259" key="5">
    <source>
        <dbReference type="PROSITE" id="PS51007"/>
    </source>
</evidence>
<dbReference type="SUPFAM" id="SSF46626">
    <property type="entry name" value="Cytochrome c"/>
    <property type="match status" value="1"/>
</dbReference>
<dbReference type="Pfam" id="PF23500">
    <property type="entry name" value="DUF7133"/>
    <property type="match status" value="1"/>
</dbReference>
<organism evidence="6 7">
    <name type="scientific">Pirellula staleyi (strain ATCC 27377 / DSM 6068 / ICPB 4128)</name>
    <name type="common">Pirella staleyi</name>
    <dbReference type="NCBI Taxonomy" id="530564"/>
    <lineage>
        <taxon>Bacteria</taxon>
        <taxon>Pseudomonadati</taxon>
        <taxon>Planctomycetota</taxon>
        <taxon>Planctomycetia</taxon>
        <taxon>Pirellulales</taxon>
        <taxon>Pirellulaceae</taxon>
        <taxon>Pirellula</taxon>
    </lineage>
</organism>
<evidence type="ECO:0000313" key="6">
    <source>
        <dbReference type="EMBL" id="ADB18335.1"/>
    </source>
</evidence>
<dbReference type="PROSITE" id="PS51007">
    <property type="entry name" value="CYTC"/>
    <property type="match status" value="1"/>
</dbReference>
<gene>
    <name evidence="6" type="ordered locus">Psta_3677</name>
</gene>
<keyword evidence="2 4" id="KW-0479">Metal-binding</keyword>
<dbReference type="InterPro" id="IPR009056">
    <property type="entry name" value="Cyt_c-like_dom"/>
</dbReference>
<dbReference type="InterPro" id="IPR013427">
    <property type="entry name" value="Haem-bd_dom_put"/>
</dbReference>
<dbReference type="SUPFAM" id="SSF50952">
    <property type="entry name" value="Soluble quinoprotein glucose dehydrogenase"/>
    <property type="match status" value="1"/>
</dbReference>
<reference evidence="6 7" key="1">
    <citation type="journal article" date="2009" name="Stand. Genomic Sci.">
        <title>Complete genome sequence of Pirellula staleyi type strain (ATCC 27377).</title>
        <authorList>
            <person name="Clum A."/>
            <person name="Tindall B.J."/>
            <person name="Sikorski J."/>
            <person name="Ivanova N."/>
            <person name="Mavrommatis K."/>
            <person name="Lucas S."/>
            <person name="Glavina del Rio T."/>
            <person name="Nolan M."/>
            <person name="Chen F."/>
            <person name="Tice H."/>
            <person name="Pitluck S."/>
            <person name="Cheng J.F."/>
            <person name="Chertkov O."/>
            <person name="Brettin T."/>
            <person name="Han C."/>
            <person name="Detter J.C."/>
            <person name="Kuske C."/>
            <person name="Bruce D."/>
            <person name="Goodwin L."/>
            <person name="Ovchinikova G."/>
            <person name="Pati A."/>
            <person name="Mikhailova N."/>
            <person name="Chen A."/>
            <person name="Palaniappan K."/>
            <person name="Land M."/>
            <person name="Hauser L."/>
            <person name="Chang Y.J."/>
            <person name="Jeffries C.D."/>
            <person name="Chain P."/>
            <person name="Rohde M."/>
            <person name="Goker M."/>
            <person name="Bristow J."/>
            <person name="Eisen J.A."/>
            <person name="Markowitz V."/>
            <person name="Hugenholtz P."/>
            <person name="Kyrpides N.C."/>
            <person name="Klenk H.P."/>
            <person name="Lapidus A."/>
        </authorList>
    </citation>
    <scope>NUCLEOTIDE SEQUENCE [LARGE SCALE GENOMIC DNA]</scope>
    <source>
        <strain evidence="7">ATCC 27377 / DSM 6068 / ICPB 4128</strain>
    </source>
</reference>
<dbReference type="Pfam" id="PF13646">
    <property type="entry name" value="HEAT_2"/>
    <property type="match status" value="1"/>
</dbReference>
<dbReference type="Proteomes" id="UP000001887">
    <property type="component" value="Chromosome"/>
</dbReference>
<evidence type="ECO:0000313" key="7">
    <source>
        <dbReference type="Proteomes" id="UP000001887"/>
    </source>
</evidence>
<keyword evidence="3 4" id="KW-0408">Iron</keyword>
<dbReference type="InterPro" id="IPR055557">
    <property type="entry name" value="DUF7133"/>
</dbReference>
<dbReference type="SUPFAM" id="SSF49785">
    <property type="entry name" value="Galactose-binding domain-like"/>
    <property type="match status" value="1"/>
</dbReference>
<dbReference type="STRING" id="530564.Psta_3677"/>
<dbReference type="InterPro" id="IPR016024">
    <property type="entry name" value="ARM-type_fold"/>
</dbReference>
<dbReference type="OrthoDB" id="223239at2"/>